<evidence type="ECO:0000313" key="1">
    <source>
        <dbReference type="EMBL" id="KAL0160781.1"/>
    </source>
</evidence>
<reference evidence="1 2" key="1">
    <citation type="submission" date="2024-05" db="EMBL/GenBank/DDBJ databases">
        <title>Genome sequencing and assembly of Indian major carp, Cirrhinus mrigala (Hamilton, 1822).</title>
        <authorList>
            <person name="Mohindra V."/>
            <person name="Chowdhury L.M."/>
            <person name="Lal K."/>
            <person name="Jena J.K."/>
        </authorList>
    </citation>
    <scope>NUCLEOTIDE SEQUENCE [LARGE SCALE GENOMIC DNA]</scope>
    <source>
        <strain evidence="1">CM1030</strain>
        <tissue evidence="1">Blood</tissue>
    </source>
</reference>
<dbReference type="Proteomes" id="UP001529510">
    <property type="component" value="Unassembled WGS sequence"/>
</dbReference>
<feature type="non-terminal residue" evidence="1">
    <location>
        <position position="54"/>
    </location>
</feature>
<feature type="non-terminal residue" evidence="1">
    <location>
        <position position="1"/>
    </location>
</feature>
<keyword evidence="2" id="KW-1185">Reference proteome</keyword>
<dbReference type="EMBL" id="JAMKFB020000022">
    <property type="protein sequence ID" value="KAL0160781.1"/>
    <property type="molecule type" value="Genomic_DNA"/>
</dbReference>
<evidence type="ECO:0000313" key="2">
    <source>
        <dbReference type="Proteomes" id="UP001529510"/>
    </source>
</evidence>
<name>A0ABD0NHR7_CIRMR</name>
<sequence length="54" mass="6083">FLSPAAEEACQYVRGVVGKNPLFLRELNLSGRKLGDLKQLFPLLQDKHCTLNKL</sequence>
<proteinExistence type="predicted"/>
<comment type="caution">
    <text evidence="1">The sequence shown here is derived from an EMBL/GenBank/DDBJ whole genome shotgun (WGS) entry which is preliminary data.</text>
</comment>
<protein>
    <submittedName>
        <fullName evidence="1">Uncharacterized protein</fullName>
    </submittedName>
</protein>
<gene>
    <name evidence="1" type="ORF">M9458_044506</name>
</gene>
<accession>A0ABD0NHR7</accession>
<organism evidence="1 2">
    <name type="scientific">Cirrhinus mrigala</name>
    <name type="common">Mrigala</name>
    <dbReference type="NCBI Taxonomy" id="683832"/>
    <lineage>
        <taxon>Eukaryota</taxon>
        <taxon>Metazoa</taxon>
        <taxon>Chordata</taxon>
        <taxon>Craniata</taxon>
        <taxon>Vertebrata</taxon>
        <taxon>Euteleostomi</taxon>
        <taxon>Actinopterygii</taxon>
        <taxon>Neopterygii</taxon>
        <taxon>Teleostei</taxon>
        <taxon>Ostariophysi</taxon>
        <taxon>Cypriniformes</taxon>
        <taxon>Cyprinidae</taxon>
        <taxon>Labeoninae</taxon>
        <taxon>Labeonini</taxon>
        <taxon>Cirrhinus</taxon>
    </lineage>
</organism>
<dbReference type="AlphaFoldDB" id="A0ABD0NHR7"/>